<dbReference type="EMBL" id="KZ308580">
    <property type="protein sequence ID" value="KAG8231868.1"/>
    <property type="molecule type" value="Genomic_DNA"/>
</dbReference>
<dbReference type="InterPro" id="IPR050757">
    <property type="entry name" value="Collagen_mod_GT25"/>
</dbReference>
<gene>
    <name evidence="1" type="ORF">J437_LFUL011773</name>
</gene>
<accession>A0A8K0KGF8</accession>
<proteinExistence type="predicted"/>
<evidence type="ECO:0000313" key="1">
    <source>
        <dbReference type="EMBL" id="KAG8231868.1"/>
    </source>
</evidence>
<dbReference type="PANTHER" id="PTHR10730:SF45">
    <property type="entry name" value="PROCOLLAGEN-LYSINE,2-OXOGLUTARATE 5-DIOXYGENASE"/>
    <property type="match status" value="1"/>
</dbReference>
<dbReference type="Pfam" id="PF25238">
    <property type="entry name" value="OGFOD2-like"/>
    <property type="match status" value="1"/>
</dbReference>
<dbReference type="PANTHER" id="PTHR10730">
    <property type="entry name" value="PROCOLLAGEN-LYSINE,2-OXOGLUTARATE 5-DIOXYGENASE/GLYCOSYLTRANSFERASE 25 FAMILY MEMBER"/>
    <property type="match status" value="1"/>
</dbReference>
<evidence type="ECO:0000313" key="2">
    <source>
        <dbReference type="Proteomes" id="UP000792457"/>
    </source>
</evidence>
<reference evidence="1" key="1">
    <citation type="submission" date="2013-04" db="EMBL/GenBank/DDBJ databases">
        <authorList>
            <person name="Qu J."/>
            <person name="Murali S.C."/>
            <person name="Bandaranaike D."/>
            <person name="Bellair M."/>
            <person name="Blankenburg K."/>
            <person name="Chao H."/>
            <person name="Dinh H."/>
            <person name="Doddapaneni H."/>
            <person name="Downs B."/>
            <person name="Dugan-Rocha S."/>
            <person name="Elkadiri S."/>
            <person name="Gnanaolivu R.D."/>
            <person name="Hernandez B."/>
            <person name="Javaid M."/>
            <person name="Jayaseelan J.C."/>
            <person name="Lee S."/>
            <person name="Li M."/>
            <person name="Ming W."/>
            <person name="Munidasa M."/>
            <person name="Muniz J."/>
            <person name="Nguyen L."/>
            <person name="Ongeri F."/>
            <person name="Osuji N."/>
            <person name="Pu L.-L."/>
            <person name="Puazo M."/>
            <person name="Qu C."/>
            <person name="Quiroz J."/>
            <person name="Raj R."/>
            <person name="Weissenberger G."/>
            <person name="Xin Y."/>
            <person name="Zou X."/>
            <person name="Han Y."/>
            <person name="Richards S."/>
            <person name="Worley K."/>
            <person name="Muzny D."/>
            <person name="Gibbs R."/>
        </authorList>
    </citation>
    <scope>NUCLEOTIDE SEQUENCE</scope>
    <source>
        <strain evidence="1">Sampled in the wild</strain>
    </source>
</reference>
<dbReference type="GO" id="GO:0008475">
    <property type="term" value="F:procollagen-lysine 5-dioxygenase activity"/>
    <property type="evidence" value="ECO:0007669"/>
    <property type="project" value="TreeGrafter"/>
</dbReference>
<keyword evidence="2" id="KW-1185">Reference proteome</keyword>
<dbReference type="OrthoDB" id="69177at2759"/>
<dbReference type="AlphaFoldDB" id="A0A8K0KGF8"/>
<comment type="caution">
    <text evidence="1">The sequence shown here is derived from an EMBL/GenBank/DDBJ whole genome shotgun (WGS) entry which is preliminary data.</text>
</comment>
<evidence type="ECO:0008006" key="3">
    <source>
        <dbReference type="Google" id="ProtNLM"/>
    </source>
</evidence>
<reference evidence="1" key="2">
    <citation type="submission" date="2017-10" db="EMBL/GenBank/DDBJ databases">
        <title>Ladona fulva Genome sequencing and assembly.</title>
        <authorList>
            <person name="Murali S."/>
            <person name="Richards S."/>
            <person name="Bandaranaike D."/>
            <person name="Bellair M."/>
            <person name="Blankenburg K."/>
            <person name="Chao H."/>
            <person name="Dinh H."/>
            <person name="Doddapaneni H."/>
            <person name="Dugan-Rocha S."/>
            <person name="Elkadiri S."/>
            <person name="Gnanaolivu R."/>
            <person name="Hernandez B."/>
            <person name="Skinner E."/>
            <person name="Javaid M."/>
            <person name="Lee S."/>
            <person name="Li M."/>
            <person name="Ming W."/>
            <person name="Munidasa M."/>
            <person name="Muniz J."/>
            <person name="Nguyen L."/>
            <person name="Hughes D."/>
            <person name="Osuji N."/>
            <person name="Pu L.-L."/>
            <person name="Puazo M."/>
            <person name="Qu C."/>
            <person name="Quiroz J."/>
            <person name="Raj R."/>
            <person name="Weissenberger G."/>
            <person name="Xin Y."/>
            <person name="Zou X."/>
            <person name="Han Y."/>
            <person name="Worley K."/>
            <person name="Muzny D."/>
            <person name="Gibbs R."/>
        </authorList>
    </citation>
    <scope>NUCLEOTIDE SEQUENCE</scope>
    <source>
        <strain evidence="1">Sampled in the wild</strain>
    </source>
</reference>
<protein>
    <recommendedName>
        <fullName evidence="3">Prolyl 4-hydroxylase alpha subunit domain-containing protein</fullName>
    </recommendedName>
</protein>
<dbReference type="Proteomes" id="UP000792457">
    <property type="component" value="Unassembled WGS sequence"/>
</dbReference>
<dbReference type="GO" id="GO:0005783">
    <property type="term" value="C:endoplasmic reticulum"/>
    <property type="evidence" value="ECO:0007669"/>
    <property type="project" value="TreeGrafter"/>
</dbReference>
<sequence>MRGVWNVPYITACYLVNATIIRKEETRPSYIRNLLDADMAFCNNMRDKDIFMYVSNREDFGHLINADNFDTSHLHNELYQIFDNRWDFERRYIHENYSENFNPNNTIQQPCPDVYWFPVATPRYCKELIEEMENFGKWSDGSNSDERLDGGYENVPTRDIHMKQVGMEQHWLEFLRVIVRPLQELVFTGYYHDDPRIEGGYEQVPTRDIHMNQIGMDKHWDHFLMEIVRPLQQRVFIGYTQPPRALMNFVVRYKPDEQPSLRPHHDSSTYTINIALNRPKIDYEVR</sequence>
<organism evidence="1 2">
    <name type="scientific">Ladona fulva</name>
    <name type="common">Scarce chaser dragonfly</name>
    <name type="synonym">Libellula fulva</name>
    <dbReference type="NCBI Taxonomy" id="123851"/>
    <lineage>
        <taxon>Eukaryota</taxon>
        <taxon>Metazoa</taxon>
        <taxon>Ecdysozoa</taxon>
        <taxon>Arthropoda</taxon>
        <taxon>Hexapoda</taxon>
        <taxon>Insecta</taxon>
        <taxon>Pterygota</taxon>
        <taxon>Palaeoptera</taxon>
        <taxon>Odonata</taxon>
        <taxon>Epiprocta</taxon>
        <taxon>Anisoptera</taxon>
        <taxon>Libelluloidea</taxon>
        <taxon>Libellulidae</taxon>
        <taxon>Ladona</taxon>
    </lineage>
</organism>
<name>A0A8K0KGF8_LADFU</name>